<organism evidence="1 2">
    <name type="scientific">Rhizobium indigoferae</name>
    <dbReference type="NCBI Taxonomy" id="158891"/>
    <lineage>
        <taxon>Bacteria</taxon>
        <taxon>Pseudomonadati</taxon>
        <taxon>Pseudomonadota</taxon>
        <taxon>Alphaproteobacteria</taxon>
        <taxon>Hyphomicrobiales</taxon>
        <taxon>Rhizobiaceae</taxon>
        <taxon>Rhizobium/Agrobacterium group</taxon>
        <taxon>Rhizobium</taxon>
    </lineage>
</organism>
<sequence>MKLRVELIVVCSGPTTAIESEDAAIAGVSLARMRKILWISYFNSMP</sequence>
<dbReference type="EMBL" id="CP140637">
    <property type="protein sequence ID" value="WRW38715.1"/>
    <property type="molecule type" value="Genomic_DNA"/>
</dbReference>
<geneLocation type="plasmid" evidence="1 2">
    <name>pRinCIP108029d</name>
</geneLocation>
<reference evidence="1 2" key="1">
    <citation type="submission" date="2023-12" db="EMBL/GenBank/DDBJ databases">
        <authorList>
            <person name="Menendez E."/>
            <person name="Kaur S."/>
            <person name="Flores-Felix J.D."/>
            <person name="diCenzo G.C."/>
            <person name="Peix A."/>
            <person name="Velazquez E."/>
        </authorList>
    </citation>
    <scope>NUCLEOTIDE SEQUENCE [LARGE SCALE GENOMIC DNA]</scope>
    <source>
        <strain evidence="1 2">CIP 108029</strain>
        <plasmid evidence="1 2">pRinCIP108029d</plasmid>
    </source>
</reference>
<evidence type="ECO:0000313" key="1">
    <source>
        <dbReference type="EMBL" id="WRW38715.1"/>
    </source>
</evidence>
<dbReference type="RefSeq" id="WP_193442887.1">
    <property type="nucleotide sequence ID" value="NZ_BSOQ01000009.1"/>
</dbReference>
<protein>
    <submittedName>
        <fullName evidence="1">Uncharacterized protein</fullName>
    </submittedName>
</protein>
<accession>A0ABZ1DUQ5</accession>
<dbReference type="Proteomes" id="UP001322785">
    <property type="component" value="Plasmid pRinCIP108029d"/>
</dbReference>
<evidence type="ECO:0000313" key="2">
    <source>
        <dbReference type="Proteomes" id="UP001322785"/>
    </source>
</evidence>
<name>A0ABZ1DUQ5_9HYPH</name>
<gene>
    <name evidence="1" type="ORF">U5G49_005739</name>
</gene>
<keyword evidence="1" id="KW-0614">Plasmid</keyword>
<proteinExistence type="predicted"/>
<keyword evidence="2" id="KW-1185">Reference proteome</keyword>